<proteinExistence type="predicted"/>
<organism evidence="2">
    <name type="scientific">Siphoviridae sp. cttOT32</name>
    <dbReference type="NCBI Taxonomy" id="2826493"/>
    <lineage>
        <taxon>Viruses</taxon>
        <taxon>Duplodnaviria</taxon>
        <taxon>Heunggongvirae</taxon>
        <taxon>Uroviricota</taxon>
        <taxon>Caudoviricetes</taxon>
    </lineage>
</organism>
<dbReference type="Pfam" id="PF20186">
    <property type="entry name" value="DUF6549"/>
    <property type="match status" value="1"/>
</dbReference>
<evidence type="ECO:0000256" key="1">
    <source>
        <dbReference type="SAM" id="Coils"/>
    </source>
</evidence>
<dbReference type="InterPro" id="IPR046679">
    <property type="entry name" value="DUF6549"/>
</dbReference>
<protein>
    <submittedName>
        <fullName evidence="2">Uncharacterized protein</fullName>
    </submittedName>
</protein>
<reference evidence="2" key="1">
    <citation type="journal article" date="2021" name="Proc. Natl. Acad. Sci. U.S.A.">
        <title>A Catalog of Tens of Thousands of Viruses from Human Metagenomes Reveals Hidden Associations with Chronic Diseases.</title>
        <authorList>
            <person name="Tisza M.J."/>
            <person name="Buck C.B."/>
        </authorList>
    </citation>
    <scope>NUCLEOTIDE SEQUENCE</scope>
    <source>
        <strain evidence="2">CttOT32</strain>
    </source>
</reference>
<feature type="coiled-coil region" evidence="1">
    <location>
        <begin position="24"/>
        <end position="96"/>
    </location>
</feature>
<evidence type="ECO:0000313" key="2">
    <source>
        <dbReference type="EMBL" id="DAE20450.1"/>
    </source>
</evidence>
<name>A0A8S5QN81_9CAUD</name>
<keyword evidence="1" id="KW-0175">Coiled coil</keyword>
<dbReference type="EMBL" id="BK015694">
    <property type="protein sequence ID" value="DAE20450.1"/>
    <property type="molecule type" value="Genomic_DNA"/>
</dbReference>
<sequence>MKIALNKILVCLAVLLAILLYASYKTVQRQRKELERQENNITALNSEAVAFKTTAGDYAEQARQLKLEKDELELYNADLYNKVREAGIKIRELKNATRAETVTRVDTVVKTEYRDGKRENRFAHYFDGWNDIQVESKPDTTIIKSNSTDTIDVIGSVKQKRFLFFRIGKPKQTITVSNKNPKSKIHVEFSAEFDK</sequence>
<accession>A0A8S5QN81</accession>